<organism evidence="3 4">
    <name type="scientific">Nocardia colli</name>
    <dbReference type="NCBI Taxonomy" id="2545717"/>
    <lineage>
        <taxon>Bacteria</taxon>
        <taxon>Bacillati</taxon>
        <taxon>Actinomycetota</taxon>
        <taxon>Actinomycetes</taxon>
        <taxon>Mycobacteriales</taxon>
        <taxon>Nocardiaceae</taxon>
        <taxon>Nocardia</taxon>
    </lineage>
</organism>
<dbReference type="PANTHER" id="PTHR30204:SF98">
    <property type="entry name" value="HTH-TYPE TRANSCRIPTIONAL REGULATOR ADHR"/>
    <property type="match status" value="1"/>
</dbReference>
<evidence type="ECO:0000313" key="3">
    <source>
        <dbReference type="EMBL" id="KAA8884629.1"/>
    </source>
</evidence>
<dbReference type="PRINTS" id="PR00040">
    <property type="entry name" value="HTHMERR"/>
</dbReference>
<dbReference type="Proteomes" id="UP000323876">
    <property type="component" value="Unassembled WGS sequence"/>
</dbReference>
<keyword evidence="4" id="KW-1185">Reference proteome</keyword>
<dbReference type="InterPro" id="IPR009061">
    <property type="entry name" value="DNA-bd_dom_put_sf"/>
</dbReference>
<evidence type="ECO:0000256" key="1">
    <source>
        <dbReference type="ARBA" id="ARBA00023125"/>
    </source>
</evidence>
<dbReference type="SMART" id="SM00422">
    <property type="entry name" value="HTH_MERR"/>
    <property type="match status" value="1"/>
</dbReference>
<dbReference type="PANTHER" id="PTHR30204">
    <property type="entry name" value="REDOX-CYCLING DRUG-SENSING TRANSCRIPTIONAL ACTIVATOR SOXR"/>
    <property type="match status" value="1"/>
</dbReference>
<dbReference type="EMBL" id="VXLC01000018">
    <property type="protein sequence ID" value="KAA8884629.1"/>
    <property type="molecule type" value="Genomic_DNA"/>
</dbReference>
<protein>
    <submittedName>
        <fullName evidence="3">MerR family transcriptional regulator</fullName>
    </submittedName>
</protein>
<feature type="domain" description="HTH merR-type" evidence="2">
    <location>
        <begin position="25"/>
        <end position="95"/>
    </location>
</feature>
<dbReference type="GO" id="GO:0003677">
    <property type="term" value="F:DNA binding"/>
    <property type="evidence" value="ECO:0007669"/>
    <property type="project" value="UniProtKB-KW"/>
</dbReference>
<dbReference type="OrthoDB" id="5242095at2"/>
<dbReference type="InterPro" id="IPR000551">
    <property type="entry name" value="MerR-type_HTH_dom"/>
</dbReference>
<accession>A0A5N0E874</accession>
<proteinExistence type="predicted"/>
<dbReference type="Gene3D" id="1.10.1660.10">
    <property type="match status" value="1"/>
</dbReference>
<comment type="caution">
    <text evidence="3">The sequence shown here is derived from an EMBL/GenBank/DDBJ whole genome shotgun (WGS) entry which is preliminary data.</text>
</comment>
<name>A0A5N0E874_9NOCA</name>
<dbReference type="InterPro" id="IPR047057">
    <property type="entry name" value="MerR_fam"/>
</dbReference>
<dbReference type="SUPFAM" id="SSF46955">
    <property type="entry name" value="Putative DNA-binding domain"/>
    <property type="match status" value="1"/>
</dbReference>
<dbReference type="GO" id="GO:0003700">
    <property type="term" value="F:DNA-binding transcription factor activity"/>
    <property type="evidence" value="ECO:0007669"/>
    <property type="project" value="InterPro"/>
</dbReference>
<evidence type="ECO:0000259" key="2">
    <source>
        <dbReference type="SMART" id="SM00422"/>
    </source>
</evidence>
<gene>
    <name evidence="3" type="ORF">F3087_32080</name>
</gene>
<sequence length="236" mass="26126">MQCRIAALSNEDHRVFVTPAEVRTVKLSELSERSGVPIASIKFYRREGLLPPGRSLRATTADYDEGHLRRLELIRAMTRFGGLPVAAVRDVLAALDEPHSPAEVLGIVDYAMPTDLPEGAASVPDEDGPVWAAELVERMGWDVSEQSPHRAALDERMRALQRLDMDWDIEELLPYAQLAESVARLDATHMQQLGDNVTLAERAVVFSALFGPVLALLRRLAHENQARQRSDTPSGT</sequence>
<reference evidence="3 4" key="1">
    <citation type="submission" date="2019-09" db="EMBL/GenBank/DDBJ databases">
        <authorList>
            <person name="Wang X."/>
        </authorList>
    </citation>
    <scope>NUCLEOTIDE SEQUENCE [LARGE SCALE GENOMIC DNA]</scope>
    <source>
        <strain evidence="3 4">CICC 11023</strain>
    </source>
</reference>
<dbReference type="Pfam" id="PF13411">
    <property type="entry name" value="MerR_1"/>
    <property type="match status" value="1"/>
</dbReference>
<evidence type="ECO:0000313" key="4">
    <source>
        <dbReference type="Proteomes" id="UP000323876"/>
    </source>
</evidence>
<dbReference type="AlphaFoldDB" id="A0A5N0E874"/>
<keyword evidence="1" id="KW-0238">DNA-binding</keyword>